<dbReference type="AlphaFoldDB" id="A0A1V1VAB8"/>
<feature type="signal peptide" evidence="3">
    <location>
        <begin position="1"/>
        <end position="21"/>
    </location>
</feature>
<evidence type="ECO:0000313" key="8">
    <source>
        <dbReference type="Proteomes" id="UP000516656"/>
    </source>
</evidence>
<feature type="domain" description="Beta/gamma crystallin 'Greek key'" evidence="4">
    <location>
        <begin position="149"/>
        <end position="187"/>
    </location>
</feature>
<keyword evidence="2" id="KW-0677">Repeat</keyword>
<name>A0A1V1VAB8_PHODP</name>
<dbReference type="Pfam" id="PF00030">
    <property type="entry name" value="Crystall"/>
    <property type="match status" value="1"/>
</dbReference>
<evidence type="ECO:0000259" key="4">
    <source>
        <dbReference type="PROSITE" id="PS50915"/>
    </source>
</evidence>
<dbReference type="SMART" id="SM00247">
    <property type="entry name" value="XTALbg"/>
    <property type="match status" value="1"/>
</dbReference>
<dbReference type="EMBL" id="CP061854">
    <property type="protein sequence ID" value="QOD55793.1"/>
    <property type="molecule type" value="Genomic_DNA"/>
</dbReference>
<reference evidence="5" key="1">
    <citation type="journal article" date="2017" name="Genome Announc.">
        <title>Whole-Genome Sequence of Photobacterium damselae subsp. piscicida Strain 91-197, Isolated from Hybrid Striped Bass (Morone sp.) in the United States.</title>
        <authorList>
            <person name="Teru Y."/>
            <person name="Hikima J."/>
            <person name="Kono T."/>
            <person name="Sakai M."/>
            <person name="Takano T."/>
            <person name="Hawke J.P."/>
            <person name="Takeyama H."/>
            <person name="Aoki T."/>
        </authorList>
    </citation>
    <scope>NUCLEOTIDE SEQUENCE</scope>
    <source>
        <strain evidence="5">91-197</strain>
    </source>
</reference>
<dbReference type="Proteomes" id="UP000516656">
    <property type="component" value="Chromosome 1"/>
</dbReference>
<feature type="chain" id="PRO_5041531053" evidence="3">
    <location>
        <begin position="22"/>
        <end position="188"/>
    </location>
</feature>
<keyword evidence="3" id="KW-0732">Signal</keyword>
<evidence type="ECO:0000313" key="5">
    <source>
        <dbReference type="EMBL" id="BAX52378.1"/>
    </source>
</evidence>
<reference evidence="7" key="2">
    <citation type="submission" date="2017-05" db="EMBL/GenBank/DDBJ databases">
        <title>Whole genome sequence of fish pathogenic bacteria, Photobacterium damselae subsp. piscicida, strain 91-197, isolated from hybrid striped bass (Morone sp.) in USA.</title>
        <authorList>
            <person name="Teru Y."/>
            <person name="Hikima J."/>
            <person name="Kono T."/>
            <person name="Sakai M."/>
            <person name="Takano T."/>
            <person name="Hawke J.P."/>
            <person name="Takeyama H."/>
            <person name="Aoki T."/>
        </authorList>
    </citation>
    <scope>NUCLEOTIDE SEQUENCE [LARGE SCALE GENOMIC DNA]</scope>
    <source>
        <strain evidence="7">91-197</strain>
    </source>
</reference>
<dbReference type="InterPro" id="IPR011024">
    <property type="entry name" value="G_crystallin-like"/>
</dbReference>
<protein>
    <submittedName>
        <fullName evidence="5">Beta/Gamma crystallin</fullName>
    </submittedName>
</protein>
<gene>
    <name evidence="6" type="ORF">IC627_10780</name>
    <name evidence="5" type="ORF">PDPUS_1_01004</name>
</gene>
<dbReference type="Proteomes" id="UP000218676">
    <property type="component" value="Chromosome 1"/>
</dbReference>
<accession>A0A1V1VAB8</accession>
<organism evidence="5 7">
    <name type="scientific">Photobacterium damsela subsp. piscicida</name>
    <name type="common">Pasteurella piscicida</name>
    <dbReference type="NCBI Taxonomy" id="38294"/>
    <lineage>
        <taxon>Bacteria</taxon>
        <taxon>Pseudomonadati</taxon>
        <taxon>Pseudomonadota</taxon>
        <taxon>Gammaproteobacteria</taxon>
        <taxon>Vibrionales</taxon>
        <taxon>Vibrionaceae</taxon>
        <taxon>Photobacterium</taxon>
    </lineage>
</organism>
<reference evidence="6 8" key="3">
    <citation type="submission" date="2020-09" db="EMBL/GenBank/DDBJ databases">
        <title>Complete, closed and curated genome sequences of Photobacterium damselae subsp. piscicida isolates from Australia indicate localised evolution and additional plasmid-borne pathogenicity mechanisms.</title>
        <authorList>
            <person name="Baseggio L."/>
            <person name="Silayeva O."/>
            <person name="Buller N."/>
            <person name="Landos M."/>
            <person name="Engelstaedter J."/>
            <person name="Barnes A.C."/>
        </authorList>
    </citation>
    <scope>NUCLEOTIDE SEQUENCE [LARGE SCALE GENOMIC DNA]</scope>
    <source>
        <strain evidence="6 8">AS-16-0540-1</strain>
    </source>
</reference>
<evidence type="ECO:0000256" key="3">
    <source>
        <dbReference type="SAM" id="SignalP"/>
    </source>
</evidence>
<dbReference type="Gene3D" id="2.60.20.10">
    <property type="entry name" value="Crystallins"/>
    <property type="match status" value="1"/>
</dbReference>
<dbReference type="RefSeq" id="WP_086957724.1">
    <property type="nucleotide sequence ID" value="NZ_AP018045.1"/>
</dbReference>
<dbReference type="InterPro" id="IPR001064">
    <property type="entry name" value="Beta/gamma_crystallin"/>
</dbReference>
<dbReference type="EMBL" id="AP018045">
    <property type="protein sequence ID" value="BAX52378.1"/>
    <property type="molecule type" value="Genomic_DNA"/>
</dbReference>
<comment type="similarity">
    <text evidence="1">Belongs to the beta/gamma-crystallin family.</text>
</comment>
<evidence type="ECO:0000313" key="6">
    <source>
        <dbReference type="EMBL" id="QOD55793.1"/>
    </source>
</evidence>
<dbReference type="SUPFAM" id="SSF49695">
    <property type="entry name" value="gamma-Crystallin-like"/>
    <property type="match status" value="1"/>
</dbReference>
<proteinExistence type="inferred from homology"/>
<evidence type="ECO:0000313" key="7">
    <source>
        <dbReference type="Proteomes" id="UP000218676"/>
    </source>
</evidence>
<evidence type="ECO:0000256" key="1">
    <source>
        <dbReference type="ARBA" id="ARBA00009646"/>
    </source>
</evidence>
<sequence>MKRIFSWLSAAAFLFSSSSFAAINFNQNIIVSGSNNGSVSRSVSVCILNPFTKIFAEAGITEAQARRNVSLACQRDQGSNSIFCEESKARCHQSQIWSGDQTSGNSGELIIYNMRNRAGRTVTITDNIADLSNVQFDNTLESFEIPVGWTVRFYEDKNFSGGYYTRTAGKYNADGFMNKISSIQIMQR</sequence>
<dbReference type="PROSITE" id="PS50915">
    <property type="entry name" value="CRYSTALLIN_BETA_GAMMA"/>
    <property type="match status" value="1"/>
</dbReference>
<evidence type="ECO:0000256" key="2">
    <source>
        <dbReference type="ARBA" id="ARBA00022737"/>
    </source>
</evidence>